<comment type="caution">
    <text evidence="2">The sequence shown here is derived from an EMBL/GenBank/DDBJ whole genome shotgun (WGS) entry which is preliminary data.</text>
</comment>
<name>A0A1Y2HA53_9FUNG</name>
<dbReference type="EMBL" id="MCFL01000116">
    <property type="protein sequence ID" value="ORZ29922.1"/>
    <property type="molecule type" value="Genomic_DNA"/>
</dbReference>
<keyword evidence="3" id="KW-1185">Reference proteome</keyword>
<feature type="region of interest" description="Disordered" evidence="1">
    <location>
        <begin position="264"/>
        <end position="287"/>
    </location>
</feature>
<proteinExistence type="predicted"/>
<sequence length="811" mass="91894">MDVLFIITGLGLLGHRLNMNGKTPRETNSTFQVPENEKPGSTHIYNQIWLDKVRKDELELAKKKYDKHIQEQYGGPGGDNIFPSSTIETFVGVDCEQDIKGLCAVDPGTGSFVVSNKDITQGPMFDNPLGGVDDADNSPPVPLDGLEPSGLVHANMQPNFSTRNQKKVGIESANTLVQLEKFTGVSSSQGTWYPKQVVDQRINGPQRSDRQLSIAQLQDVDDRTAGFFRGQSQSQNDWKLPQPQIRHQIVNFDAKRILPKPFEETQSVQRPRTHAQGRPNVGKSFGMRPIAPNVVRYNNELPAEAREALPSRNKSTAPVKNGILQIKSSRATNMDMERNYVTPGRYDTQGAYGNTAETLGEDYSQMVRRKNDTIDGQFGIVGGHMAGHTQGAERYILQVAEEKNKTKDYMVAGSDGRGHASRNIAPEDIDATWKDVIDVSQHSGRMNPVGNADGAYKVIKPELEVTQREMNSENKYIGHGHKNLGNGMRSSRIQPWTTVKEMLVEHNYKPVPKGVTKHEKRDGEYNVYRDKAVDGRMTSGVSYTAQEGLEFEFKERDSVFNGEQQVQQSASRNGGYLNSQRLNSLYEIKDQIPEVPNSRFDDLVNAIPERSFNLMAPELIQRPHLWVASDMMETLLYNLLMFVVSQCMSLQYVNEHNRTPFMDKVYHYVDEVLKHLSQPELVKNKDQIYNVLDALDHFSEMQPGGHLEIKKFTAKFKSFVEEAVRQDDLDHFAPLVWLAVDCFKREMKSIESLEDVQEQKELAKNLAERLHQFMEKLTYLVKKESKSVIVDSRLEESLQAMIRRLRIVIHK</sequence>
<evidence type="ECO:0000313" key="2">
    <source>
        <dbReference type="EMBL" id="ORZ29922.1"/>
    </source>
</evidence>
<dbReference type="Proteomes" id="UP000193411">
    <property type="component" value="Unassembled WGS sequence"/>
</dbReference>
<gene>
    <name evidence="2" type="ORF">BCR44DRAFT_401224</name>
</gene>
<evidence type="ECO:0000313" key="3">
    <source>
        <dbReference type="Proteomes" id="UP000193411"/>
    </source>
</evidence>
<protein>
    <submittedName>
        <fullName evidence="2">Uncharacterized protein</fullName>
    </submittedName>
</protein>
<organism evidence="2 3">
    <name type="scientific">Catenaria anguillulae PL171</name>
    <dbReference type="NCBI Taxonomy" id="765915"/>
    <lineage>
        <taxon>Eukaryota</taxon>
        <taxon>Fungi</taxon>
        <taxon>Fungi incertae sedis</taxon>
        <taxon>Blastocladiomycota</taxon>
        <taxon>Blastocladiomycetes</taxon>
        <taxon>Blastocladiales</taxon>
        <taxon>Catenariaceae</taxon>
        <taxon>Catenaria</taxon>
    </lineage>
</organism>
<dbReference type="AlphaFoldDB" id="A0A1Y2HA53"/>
<accession>A0A1Y2HA53</accession>
<reference evidence="2 3" key="1">
    <citation type="submission" date="2016-07" db="EMBL/GenBank/DDBJ databases">
        <title>Pervasive Adenine N6-methylation of Active Genes in Fungi.</title>
        <authorList>
            <consortium name="DOE Joint Genome Institute"/>
            <person name="Mondo S.J."/>
            <person name="Dannebaum R.O."/>
            <person name="Kuo R.C."/>
            <person name="Labutti K."/>
            <person name="Haridas S."/>
            <person name="Kuo A."/>
            <person name="Salamov A."/>
            <person name="Ahrendt S.R."/>
            <person name="Lipzen A."/>
            <person name="Sullivan W."/>
            <person name="Andreopoulos W.B."/>
            <person name="Clum A."/>
            <person name="Lindquist E."/>
            <person name="Daum C."/>
            <person name="Ramamoorthy G.K."/>
            <person name="Gryganskyi A."/>
            <person name="Culley D."/>
            <person name="Magnuson J.K."/>
            <person name="James T.Y."/>
            <person name="O'Malley M.A."/>
            <person name="Stajich J.E."/>
            <person name="Spatafora J.W."/>
            <person name="Visel A."/>
            <person name="Grigoriev I.V."/>
        </authorList>
    </citation>
    <scope>NUCLEOTIDE SEQUENCE [LARGE SCALE GENOMIC DNA]</scope>
    <source>
        <strain evidence="2 3">PL171</strain>
    </source>
</reference>
<evidence type="ECO:0000256" key="1">
    <source>
        <dbReference type="SAM" id="MobiDB-lite"/>
    </source>
</evidence>